<dbReference type="eggNOG" id="ENOG502ZGMQ">
    <property type="taxonomic scope" value="Bacteria"/>
</dbReference>
<proteinExistence type="predicted"/>
<dbReference type="KEGG" id="nlc:EBAPG3_012975"/>
<dbReference type="EMBL" id="CP021106">
    <property type="protein sequence ID" value="ARO88606.1"/>
    <property type="molecule type" value="Genomic_DNA"/>
</dbReference>
<evidence type="ECO:0000313" key="2">
    <source>
        <dbReference type="Proteomes" id="UP000012179"/>
    </source>
</evidence>
<dbReference type="OrthoDB" id="9157572at2"/>
<reference evidence="1 2" key="1">
    <citation type="journal article" date="2015" name="Int. J. Syst. Evol. Microbiol.">
        <title>Nitrosospira lacus sp. nov., a psychrotolerant, ammonia-oxidizing bacterium from sandy lake sediment.</title>
        <authorList>
            <person name="Urakawa H."/>
            <person name="Garcia J.C."/>
            <person name="Nielsen J.L."/>
            <person name="Le V.Q."/>
            <person name="Kozlowski J.A."/>
            <person name="Stein L.Y."/>
            <person name="Lim C.K."/>
            <person name="Pommerening-Roser A."/>
            <person name="Martens-Habbena W."/>
            <person name="Stahl D.A."/>
            <person name="Klotz M.G."/>
        </authorList>
    </citation>
    <scope>NUCLEOTIDE SEQUENCE [LARGE SCALE GENOMIC DNA]</scope>
    <source>
        <strain evidence="1 2">APG3</strain>
    </source>
</reference>
<evidence type="ECO:0000313" key="1">
    <source>
        <dbReference type="EMBL" id="ARO88606.1"/>
    </source>
</evidence>
<dbReference type="AlphaFoldDB" id="A0A1W6SS38"/>
<accession>A0A1W6SS38</accession>
<dbReference type="RefSeq" id="WP_040852813.1">
    <property type="nucleotide sequence ID" value="NZ_CP021106.3"/>
</dbReference>
<keyword evidence="2" id="KW-1185">Reference proteome</keyword>
<dbReference type="Proteomes" id="UP000012179">
    <property type="component" value="Chromosome"/>
</dbReference>
<sequence>MMGCCGRNRSAPQFKRTDVSIPARITHTPQTSSAQYFEYVGKTGLTAFGPITGRRYRFAHPGMQLQVDERDAASLMAVPNLRRIKPPAT</sequence>
<gene>
    <name evidence="1" type="ORF">EBAPG3_012975</name>
</gene>
<name>A0A1W6SS38_9PROT</name>
<organism evidence="1 2">
    <name type="scientific">Nitrosospira lacus</name>
    <dbReference type="NCBI Taxonomy" id="1288494"/>
    <lineage>
        <taxon>Bacteria</taxon>
        <taxon>Pseudomonadati</taxon>
        <taxon>Pseudomonadota</taxon>
        <taxon>Betaproteobacteria</taxon>
        <taxon>Nitrosomonadales</taxon>
        <taxon>Nitrosomonadaceae</taxon>
        <taxon>Nitrosospira</taxon>
    </lineage>
</organism>
<protein>
    <submittedName>
        <fullName evidence="1">Uncharacterized protein</fullName>
    </submittedName>
</protein>